<feature type="chain" id="PRO_5040307149" evidence="1">
    <location>
        <begin position="19"/>
        <end position="211"/>
    </location>
</feature>
<protein>
    <submittedName>
        <fullName evidence="2">Uncharacterized protein</fullName>
    </submittedName>
</protein>
<dbReference type="AlphaFoldDB" id="A0A9P6TX66"/>
<proteinExistence type="predicted"/>
<keyword evidence="3" id="KW-1185">Reference proteome</keyword>
<sequence length="211" mass="22317">MRFAAAASLLAFAATVLSEPWKNLGGDLALVGPSHNATFKVGDTIPFEYTFYTIKTVNSNNTGTTTTGTVSLTSLSWIGNTGNKTLEVALNNDRQSDFSAPCLQTDVCTGTYYPKRVDLIIPAESYPSNYTIVLVYSMTIANRTISTNYKTPVTLVPASANVTSPTAVIQGAPAVQVTLPVYEAPNGGLVAQVPKAIVGMTILLASTFLLL</sequence>
<dbReference type="Proteomes" id="UP000726737">
    <property type="component" value="Unassembled WGS sequence"/>
</dbReference>
<feature type="signal peptide" evidence="1">
    <location>
        <begin position="1"/>
        <end position="18"/>
    </location>
</feature>
<keyword evidence="1" id="KW-0732">Signal</keyword>
<organism evidence="2 3">
    <name type="scientific">Mortierella polycephala</name>
    <dbReference type="NCBI Taxonomy" id="41804"/>
    <lineage>
        <taxon>Eukaryota</taxon>
        <taxon>Fungi</taxon>
        <taxon>Fungi incertae sedis</taxon>
        <taxon>Mucoromycota</taxon>
        <taxon>Mortierellomycotina</taxon>
        <taxon>Mortierellomycetes</taxon>
        <taxon>Mortierellales</taxon>
        <taxon>Mortierellaceae</taxon>
        <taxon>Mortierella</taxon>
    </lineage>
</organism>
<reference evidence="2" key="1">
    <citation type="journal article" date="2020" name="Fungal Divers.">
        <title>Resolving the Mortierellaceae phylogeny through synthesis of multi-gene phylogenetics and phylogenomics.</title>
        <authorList>
            <person name="Vandepol N."/>
            <person name="Liber J."/>
            <person name="Desiro A."/>
            <person name="Na H."/>
            <person name="Kennedy M."/>
            <person name="Barry K."/>
            <person name="Grigoriev I.V."/>
            <person name="Miller A.N."/>
            <person name="O'Donnell K."/>
            <person name="Stajich J.E."/>
            <person name="Bonito G."/>
        </authorList>
    </citation>
    <scope>NUCLEOTIDE SEQUENCE</scope>
    <source>
        <strain evidence="2">KOD948</strain>
    </source>
</reference>
<dbReference type="OrthoDB" id="2394782at2759"/>
<name>A0A9P6TX66_9FUNG</name>
<dbReference type="EMBL" id="JAAAJA010000760">
    <property type="protein sequence ID" value="KAG0249831.1"/>
    <property type="molecule type" value="Genomic_DNA"/>
</dbReference>
<evidence type="ECO:0000313" key="2">
    <source>
        <dbReference type="EMBL" id="KAG0249831.1"/>
    </source>
</evidence>
<evidence type="ECO:0000256" key="1">
    <source>
        <dbReference type="SAM" id="SignalP"/>
    </source>
</evidence>
<evidence type="ECO:0000313" key="3">
    <source>
        <dbReference type="Proteomes" id="UP000726737"/>
    </source>
</evidence>
<accession>A0A9P6TX66</accession>
<gene>
    <name evidence="2" type="ORF">BG011_008905</name>
</gene>
<comment type="caution">
    <text evidence="2">The sequence shown here is derived from an EMBL/GenBank/DDBJ whole genome shotgun (WGS) entry which is preliminary data.</text>
</comment>